<name>A0A1B6GV96_9HEMI</name>
<dbReference type="EMBL" id="GECZ01003418">
    <property type="protein sequence ID" value="JAS66351.1"/>
    <property type="molecule type" value="Transcribed_RNA"/>
</dbReference>
<reference evidence="1" key="1">
    <citation type="submission" date="2015-11" db="EMBL/GenBank/DDBJ databases">
        <title>De novo transcriptome assembly of four potential Pierce s Disease insect vectors from Arizona vineyards.</title>
        <authorList>
            <person name="Tassone E.E."/>
        </authorList>
    </citation>
    <scope>NUCLEOTIDE SEQUENCE</scope>
</reference>
<protein>
    <submittedName>
        <fullName evidence="1">Uncharacterized protein</fullName>
    </submittedName>
</protein>
<gene>
    <name evidence="1" type="ORF">g.6254</name>
</gene>
<accession>A0A1B6GV96</accession>
<sequence length="238" mass="27639">TKPKVKRRIFSKKALYRFSSRLKDTKWNVSNDFTFADNCSNFFNCFQNIFEESFPSKFSANKTKQPQNKKWITIGIQISSIKKRELSKLVKQSNNVNFINYVKNYKKIFKSVCNKSKQMYNSNFIKNSENKNKAAWHVVKSELGCKKPVNNFPDVLLNGDRVVKDGKEIAQFFNKKFADLAKEIKARPSEQEALNLAQTNLECQVFKFNFGNVTSDDVVKVIKSLKNKKSFGWDEIPL</sequence>
<feature type="non-terminal residue" evidence="1">
    <location>
        <position position="238"/>
    </location>
</feature>
<proteinExistence type="predicted"/>
<evidence type="ECO:0000313" key="1">
    <source>
        <dbReference type="EMBL" id="JAS66351.1"/>
    </source>
</evidence>
<dbReference type="AlphaFoldDB" id="A0A1B6GV96"/>
<feature type="non-terminal residue" evidence="1">
    <location>
        <position position="1"/>
    </location>
</feature>
<organism evidence="1">
    <name type="scientific">Cuerna arida</name>
    <dbReference type="NCBI Taxonomy" id="1464854"/>
    <lineage>
        <taxon>Eukaryota</taxon>
        <taxon>Metazoa</taxon>
        <taxon>Ecdysozoa</taxon>
        <taxon>Arthropoda</taxon>
        <taxon>Hexapoda</taxon>
        <taxon>Insecta</taxon>
        <taxon>Pterygota</taxon>
        <taxon>Neoptera</taxon>
        <taxon>Paraneoptera</taxon>
        <taxon>Hemiptera</taxon>
        <taxon>Auchenorrhyncha</taxon>
        <taxon>Membracoidea</taxon>
        <taxon>Cicadellidae</taxon>
        <taxon>Cicadellinae</taxon>
        <taxon>Proconiini</taxon>
        <taxon>Cuerna</taxon>
    </lineage>
</organism>